<dbReference type="Pfam" id="PF17926">
    <property type="entry name" value="TetR_C_21"/>
    <property type="match status" value="1"/>
</dbReference>
<organism evidence="5 6">
    <name type="scientific">Streptomyces boetiae</name>
    <dbReference type="NCBI Taxonomy" id="3075541"/>
    <lineage>
        <taxon>Bacteria</taxon>
        <taxon>Bacillati</taxon>
        <taxon>Actinomycetota</taxon>
        <taxon>Actinomycetes</taxon>
        <taxon>Kitasatosporales</taxon>
        <taxon>Streptomycetaceae</taxon>
        <taxon>Streptomyces</taxon>
    </lineage>
</organism>
<evidence type="ECO:0000256" key="2">
    <source>
        <dbReference type="PROSITE-ProRule" id="PRU00335"/>
    </source>
</evidence>
<feature type="domain" description="HTH tetR-type" evidence="4">
    <location>
        <begin position="6"/>
        <end position="66"/>
    </location>
</feature>
<dbReference type="SUPFAM" id="SSF48498">
    <property type="entry name" value="Tetracyclin repressor-like, C-terminal domain"/>
    <property type="match status" value="1"/>
</dbReference>
<dbReference type="InterPro" id="IPR036271">
    <property type="entry name" value="Tet_transcr_reg_TetR-rel_C_sf"/>
</dbReference>
<comment type="caution">
    <text evidence="5">The sequence shown here is derived from an EMBL/GenBank/DDBJ whole genome shotgun (WGS) entry which is preliminary data.</text>
</comment>
<dbReference type="PANTHER" id="PTHR30328">
    <property type="entry name" value="TRANSCRIPTIONAL REPRESSOR"/>
    <property type="match status" value="1"/>
</dbReference>
<evidence type="ECO:0000259" key="4">
    <source>
        <dbReference type="PROSITE" id="PS50977"/>
    </source>
</evidence>
<dbReference type="InterPro" id="IPR009057">
    <property type="entry name" value="Homeodomain-like_sf"/>
</dbReference>
<dbReference type="PANTHER" id="PTHR30328:SF54">
    <property type="entry name" value="HTH-TYPE TRANSCRIPTIONAL REPRESSOR SCO4008"/>
    <property type="match status" value="1"/>
</dbReference>
<evidence type="ECO:0000313" key="6">
    <source>
        <dbReference type="Proteomes" id="UP001183388"/>
    </source>
</evidence>
<dbReference type="PRINTS" id="PR00455">
    <property type="entry name" value="HTHTETR"/>
</dbReference>
<sequence length="212" mass="23483">MSYDAEATRRRILEAATAEFAEYGLAGARVDRIATAARANKQAIYLYYGGKEKLFGAVVQGTIDELCHAVDMDPSDARVTAERIFDAYLTRPRAVRLMLWEALEVRGGRVADEEARRARYQELVRELAPDPEGRRAVQDWLFTLVGLVAWNFAAPQLARMILDEPDDAAALRRRRARVAEAAARMAPAPLAAGDPQSPVREPARPAPAARPR</sequence>
<dbReference type="Pfam" id="PF00440">
    <property type="entry name" value="TetR_N"/>
    <property type="match status" value="1"/>
</dbReference>
<accession>A0ABU2L9L8</accession>
<dbReference type="RefSeq" id="WP_311631221.1">
    <property type="nucleotide sequence ID" value="NZ_JAVREN010000020.1"/>
</dbReference>
<name>A0ABU2L9L8_9ACTN</name>
<dbReference type="InterPro" id="IPR001647">
    <property type="entry name" value="HTH_TetR"/>
</dbReference>
<reference evidence="6" key="1">
    <citation type="submission" date="2023-07" db="EMBL/GenBank/DDBJ databases">
        <title>30 novel species of actinomycetes from the DSMZ collection.</title>
        <authorList>
            <person name="Nouioui I."/>
        </authorList>
    </citation>
    <scope>NUCLEOTIDE SEQUENCE [LARGE SCALE GENOMIC DNA]</scope>
    <source>
        <strain evidence="6">DSM 44917</strain>
    </source>
</reference>
<keyword evidence="6" id="KW-1185">Reference proteome</keyword>
<dbReference type="Gene3D" id="1.10.357.10">
    <property type="entry name" value="Tetracycline Repressor, domain 2"/>
    <property type="match status" value="1"/>
</dbReference>
<evidence type="ECO:0000313" key="5">
    <source>
        <dbReference type="EMBL" id="MDT0308270.1"/>
    </source>
</evidence>
<dbReference type="EMBL" id="JAVREN010000020">
    <property type="protein sequence ID" value="MDT0308270.1"/>
    <property type="molecule type" value="Genomic_DNA"/>
</dbReference>
<feature type="region of interest" description="Disordered" evidence="3">
    <location>
        <begin position="184"/>
        <end position="212"/>
    </location>
</feature>
<gene>
    <name evidence="5" type="ORF">RM780_15055</name>
</gene>
<evidence type="ECO:0000256" key="1">
    <source>
        <dbReference type="ARBA" id="ARBA00023125"/>
    </source>
</evidence>
<dbReference type="Proteomes" id="UP001183388">
    <property type="component" value="Unassembled WGS sequence"/>
</dbReference>
<dbReference type="InterPro" id="IPR041467">
    <property type="entry name" value="Sco4008_C"/>
</dbReference>
<evidence type="ECO:0000256" key="3">
    <source>
        <dbReference type="SAM" id="MobiDB-lite"/>
    </source>
</evidence>
<dbReference type="SUPFAM" id="SSF46689">
    <property type="entry name" value="Homeodomain-like"/>
    <property type="match status" value="1"/>
</dbReference>
<dbReference type="PROSITE" id="PS50977">
    <property type="entry name" value="HTH_TETR_2"/>
    <property type="match status" value="1"/>
</dbReference>
<dbReference type="InterPro" id="IPR050109">
    <property type="entry name" value="HTH-type_TetR-like_transc_reg"/>
</dbReference>
<feature type="DNA-binding region" description="H-T-H motif" evidence="2">
    <location>
        <begin position="29"/>
        <end position="48"/>
    </location>
</feature>
<keyword evidence="1 2" id="KW-0238">DNA-binding</keyword>
<protein>
    <submittedName>
        <fullName evidence="5">TetR family transcriptional regulator</fullName>
    </submittedName>
</protein>
<proteinExistence type="predicted"/>